<protein>
    <submittedName>
        <fullName evidence="2">Uncharacterized protein</fullName>
    </submittedName>
</protein>
<feature type="transmembrane region" description="Helical" evidence="1">
    <location>
        <begin position="106"/>
        <end position="125"/>
    </location>
</feature>
<gene>
    <name evidence="2" type="ORF">HLRTI_002305</name>
</gene>
<feature type="transmembrane region" description="Helical" evidence="1">
    <location>
        <begin position="68"/>
        <end position="86"/>
    </location>
</feature>
<feature type="transmembrane region" description="Helical" evidence="1">
    <location>
        <begin position="37"/>
        <end position="56"/>
    </location>
</feature>
<reference evidence="2 3" key="2">
    <citation type="journal article" date="2013" name="PLoS ONE">
        <title>INDIGO - INtegrated Data Warehouse of MIcrobial GenOmes with Examples from the Red Sea Extremophiles.</title>
        <authorList>
            <person name="Alam I."/>
            <person name="Antunes A."/>
            <person name="Kamau A.A."/>
            <person name="Ba Alawi W."/>
            <person name="Kalkatawi M."/>
            <person name="Stingl U."/>
            <person name="Bajic V.B."/>
        </authorList>
    </citation>
    <scope>NUCLEOTIDE SEQUENCE [LARGE SCALE GENOMIC DNA]</scope>
    <source>
        <strain evidence="2 3">SARL4B</strain>
    </source>
</reference>
<proteinExistence type="predicted"/>
<name>U2DZY7_9EURY</name>
<keyword evidence="1" id="KW-1133">Transmembrane helix</keyword>
<dbReference type="RefSeq" id="WP_008528529.1">
    <property type="nucleotide sequence ID" value="NC_021913.1"/>
</dbReference>
<accession>U2DZY7</accession>
<feature type="transmembrane region" description="Helical" evidence="1">
    <location>
        <begin position="305"/>
        <end position="323"/>
    </location>
</feature>
<dbReference type="Proteomes" id="UP000003861">
    <property type="component" value="Unassembled WGS sequence"/>
</dbReference>
<feature type="transmembrane region" description="Helical" evidence="1">
    <location>
        <begin position="245"/>
        <end position="262"/>
    </location>
</feature>
<dbReference type="GeneID" id="23797723"/>
<evidence type="ECO:0000313" key="3">
    <source>
        <dbReference type="Proteomes" id="UP000003861"/>
    </source>
</evidence>
<evidence type="ECO:0000313" key="2">
    <source>
        <dbReference type="EMBL" id="ERJ05683.1"/>
    </source>
</evidence>
<dbReference type="EMBL" id="AFNT02000027">
    <property type="protein sequence ID" value="ERJ05683.1"/>
    <property type="molecule type" value="Genomic_DNA"/>
</dbReference>
<feature type="transmembrane region" description="Helical" evidence="1">
    <location>
        <begin position="283"/>
        <end position="299"/>
    </location>
</feature>
<feature type="transmembrane region" description="Helical" evidence="1">
    <location>
        <begin position="213"/>
        <end position="233"/>
    </location>
</feature>
<organism evidence="2 3">
    <name type="scientific">Halorhabdus tiamatea SARL4B</name>
    <dbReference type="NCBI Taxonomy" id="1033806"/>
    <lineage>
        <taxon>Archaea</taxon>
        <taxon>Methanobacteriati</taxon>
        <taxon>Methanobacteriota</taxon>
        <taxon>Stenosarchaea group</taxon>
        <taxon>Halobacteria</taxon>
        <taxon>Halobacteriales</taxon>
        <taxon>Haloarculaceae</taxon>
        <taxon>Halorhabdus</taxon>
    </lineage>
</organism>
<feature type="transmembrane region" description="Helical" evidence="1">
    <location>
        <begin position="14"/>
        <end position="31"/>
    </location>
</feature>
<keyword evidence="1" id="KW-0812">Transmembrane</keyword>
<sequence length="356" mass="39983">MSGGRSKLSAKERIGYEVFFFTAVYGLYNVFFANPVLVDGIVFTFLFGSLFVRYHLVVSDEDLSDSTVARWTGTGMFVVAVAIPSHLGFRTLNNMVQGIGTEFNQYLVLVGSAIFAVMLFAVFNYRVFRDDAQRQETYKEKAGEDSPTGLIADTGIFLEQQTQKGNYETDIKNSLDIDETRRLIRKTRKGEITSRERDQLYQKIKKQRDAGHIFVVGFHVLVSVALLLVFTALVEALTTIEAIETLGLILLVTGVYYSFLLLHTRFGLRKNVTRTLPKMPMELLLCIFAVFASLSNANVIGGEGIIITVPFTLYLLSNWGGVISQKMVLGVMKYFVDTPDDEYKDVVREVLQDESS</sequence>
<comment type="caution">
    <text evidence="2">The sequence shown here is derived from an EMBL/GenBank/DDBJ whole genome shotgun (WGS) entry which is preliminary data.</text>
</comment>
<evidence type="ECO:0000256" key="1">
    <source>
        <dbReference type="SAM" id="Phobius"/>
    </source>
</evidence>
<keyword evidence="1" id="KW-0472">Membrane</keyword>
<reference evidence="2 3" key="1">
    <citation type="journal article" date="2011" name="J. Bacteriol.">
        <title>Genome sequence of Halorhabdus tiamatea, the first archaeon isolated from a deep-sea anoxic brine lake.</title>
        <authorList>
            <person name="Antunes A."/>
            <person name="Alam I."/>
            <person name="Bajic V.B."/>
            <person name="Stingl U."/>
        </authorList>
    </citation>
    <scope>NUCLEOTIDE SEQUENCE [LARGE SCALE GENOMIC DNA]</scope>
    <source>
        <strain evidence="2 3">SARL4B</strain>
    </source>
</reference>
<dbReference type="AlphaFoldDB" id="U2DZY7"/>
<dbReference type="OrthoDB" id="382922at2157"/>